<feature type="non-terminal residue" evidence="1">
    <location>
        <position position="1"/>
    </location>
</feature>
<dbReference type="AlphaFoldDB" id="A0A699QMH1"/>
<evidence type="ECO:0000313" key="1">
    <source>
        <dbReference type="EMBL" id="GFC72553.1"/>
    </source>
</evidence>
<dbReference type="EMBL" id="BKCJ011038435">
    <property type="protein sequence ID" value="GFC72553.1"/>
    <property type="molecule type" value="Genomic_DNA"/>
</dbReference>
<comment type="caution">
    <text evidence="1">The sequence shown here is derived from an EMBL/GenBank/DDBJ whole genome shotgun (WGS) entry which is preliminary data.</text>
</comment>
<accession>A0A699QMH1</accession>
<proteinExistence type="predicted"/>
<reference evidence="1" key="1">
    <citation type="journal article" date="2019" name="Sci. Rep.">
        <title>Draft genome of Tanacetum cinerariifolium, the natural source of mosquito coil.</title>
        <authorList>
            <person name="Yamashiro T."/>
            <person name="Shiraishi A."/>
            <person name="Satake H."/>
            <person name="Nakayama K."/>
        </authorList>
    </citation>
    <scope>NUCLEOTIDE SEQUENCE</scope>
</reference>
<organism evidence="1">
    <name type="scientific">Tanacetum cinerariifolium</name>
    <name type="common">Dalmatian daisy</name>
    <name type="synonym">Chrysanthemum cinerariifolium</name>
    <dbReference type="NCBI Taxonomy" id="118510"/>
    <lineage>
        <taxon>Eukaryota</taxon>
        <taxon>Viridiplantae</taxon>
        <taxon>Streptophyta</taxon>
        <taxon>Embryophyta</taxon>
        <taxon>Tracheophyta</taxon>
        <taxon>Spermatophyta</taxon>
        <taxon>Magnoliopsida</taxon>
        <taxon>eudicotyledons</taxon>
        <taxon>Gunneridae</taxon>
        <taxon>Pentapetalae</taxon>
        <taxon>asterids</taxon>
        <taxon>campanulids</taxon>
        <taxon>Asterales</taxon>
        <taxon>Asteraceae</taxon>
        <taxon>Asteroideae</taxon>
        <taxon>Anthemideae</taxon>
        <taxon>Anthemidinae</taxon>
        <taxon>Tanacetum</taxon>
    </lineage>
</organism>
<name>A0A699QMH1_TANCI</name>
<sequence>TLSVLQPRSNKVEFINHMPILKLSKSNKELFLREIVSLMIV</sequence>
<gene>
    <name evidence="1" type="ORF">Tci_844523</name>
</gene>
<protein>
    <submittedName>
        <fullName evidence="1">Uncharacterized protein</fullName>
    </submittedName>
</protein>